<dbReference type="STRING" id="4540.A0A3L6S4H3"/>
<evidence type="ECO:0000313" key="4">
    <source>
        <dbReference type="Proteomes" id="UP000275267"/>
    </source>
</evidence>
<keyword evidence="4" id="KW-1185">Reference proteome</keyword>
<evidence type="ECO:0000259" key="2">
    <source>
        <dbReference type="Pfam" id="PF13963"/>
    </source>
</evidence>
<gene>
    <name evidence="3" type="ORF">C2845_PM09G16500</name>
</gene>
<comment type="caution">
    <text evidence="3">The sequence shown here is derived from an EMBL/GenBank/DDBJ whole genome shotgun (WGS) entry which is preliminary data.</text>
</comment>
<organism evidence="3 4">
    <name type="scientific">Panicum miliaceum</name>
    <name type="common">Proso millet</name>
    <name type="synonym">Broomcorn millet</name>
    <dbReference type="NCBI Taxonomy" id="4540"/>
    <lineage>
        <taxon>Eukaryota</taxon>
        <taxon>Viridiplantae</taxon>
        <taxon>Streptophyta</taxon>
        <taxon>Embryophyta</taxon>
        <taxon>Tracheophyta</taxon>
        <taxon>Spermatophyta</taxon>
        <taxon>Magnoliopsida</taxon>
        <taxon>Liliopsida</taxon>
        <taxon>Poales</taxon>
        <taxon>Poaceae</taxon>
        <taxon>PACMAD clade</taxon>
        <taxon>Panicoideae</taxon>
        <taxon>Panicodae</taxon>
        <taxon>Paniceae</taxon>
        <taxon>Panicinae</taxon>
        <taxon>Panicum</taxon>
        <taxon>Panicum sect. Panicum</taxon>
    </lineage>
</organism>
<accession>A0A3L6S4H3</accession>
<feature type="region of interest" description="Disordered" evidence="1">
    <location>
        <begin position="116"/>
        <end position="135"/>
    </location>
</feature>
<dbReference type="PANTHER" id="PTHR10775:SF179">
    <property type="entry name" value="TRANSPOSON, EN_SPM-LIKE, TRANSPOSASE-ASSOCIATED DOMAIN PROTEIN"/>
    <property type="match status" value="1"/>
</dbReference>
<evidence type="ECO:0000313" key="3">
    <source>
        <dbReference type="EMBL" id="RLN13529.1"/>
    </source>
</evidence>
<evidence type="ECO:0000256" key="1">
    <source>
        <dbReference type="SAM" id="MobiDB-lite"/>
    </source>
</evidence>
<proteinExistence type="predicted"/>
<protein>
    <recommendedName>
        <fullName evidence="2">Transposase-associated domain-containing protein</fullName>
    </recommendedName>
</protein>
<dbReference type="OrthoDB" id="686166at2759"/>
<dbReference type="Pfam" id="PF13963">
    <property type="entry name" value="Transpos_assoc"/>
    <property type="match status" value="1"/>
</dbReference>
<dbReference type="PANTHER" id="PTHR10775">
    <property type="entry name" value="OS08G0208400 PROTEIN"/>
    <property type="match status" value="1"/>
</dbReference>
<dbReference type="InterPro" id="IPR029480">
    <property type="entry name" value="Transpos_assoc"/>
</dbReference>
<reference evidence="4" key="1">
    <citation type="journal article" date="2019" name="Nat. Commun.">
        <title>The genome of broomcorn millet.</title>
        <authorList>
            <person name="Zou C."/>
            <person name="Miki D."/>
            <person name="Li D."/>
            <person name="Tang Q."/>
            <person name="Xiao L."/>
            <person name="Rajput S."/>
            <person name="Deng P."/>
            <person name="Jia W."/>
            <person name="Huang R."/>
            <person name="Zhang M."/>
            <person name="Sun Y."/>
            <person name="Hu J."/>
            <person name="Fu X."/>
            <person name="Schnable P.S."/>
            <person name="Li F."/>
            <person name="Zhang H."/>
            <person name="Feng B."/>
            <person name="Zhu X."/>
            <person name="Liu R."/>
            <person name="Schnable J.C."/>
            <person name="Zhu J.-K."/>
            <person name="Zhang H."/>
        </authorList>
    </citation>
    <scope>NUCLEOTIDE SEQUENCE [LARGE SCALE GENOMIC DNA]</scope>
</reference>
<dbReference type="Proteomes" id="UP000275267">
    <property type="component" value="Unassembled WGS sequence"/>
</dbReference>
<feature type="domain" description="Transposase-associated" evidence="2">
    <location>
        <begin position="4"/>
        <end position="80"/>
    </location>
</feature>
<dbReference type="AlphaFoldDB" id="A0A3L6S4H3"/>
<sequence>MEDRSWMHLKNRTCEEYLNGLKSFIRAAEADMLNQRKSAMCCPCFDCQNDRRFTSSVHVHAHLIIWGFMDDYKYWNKHGEEGINYRDLQTGCMDQGLSGSRTAGQVDEEGVFGSHPGQDGEEGLFGGQDNSHEPSNEDLVDIGGKYVHMADNLEEMVRDAMGYDEYTDAEFEKLKRLVTDMKTPLYLSCNEKYTKFFASLKLLQLKATHHWTDKSFKSLLDLLRDMLPKGNEIPKTTYEAKQNICPLGLEVEKNTCL</sequence>
<name>A0A3L6S4H3_PANMI</name>
<dbReference type="EMBL" id="PQIB02000006">
    <property type="protein sequence ID" value="RLN13529.1"/>
    <property type="molecule type" value="Genomic_DNA"/>
</dbReference>